<organism evidence="2 3">
    <name type="scientific">Candidatus Wolfebacteria bacterium RIFCSPHIGHO2_01_FULL_48_22</name>
    <dbReference type="NCBI Taxonomy" id="1802555"/>
    <lineage>
        <taxon>Bacteria</taxon>
        <taxon>Candidatus Wolfeibacteriota</taxon>
    </lineage>
</organism>
<comment type="caution">
    <text evidence="2">The sequence shown here is derived from an EMBL/GenBank/DDBJ whole genome shotgun (WGS) entry which is preliminary data.</text>
</comment>
<evidence type="ECO:0000313" key="2">
    <source>
        <dbReference type="EMBL" id="OGM92378.1"/>
    </source>
</evidence>
<sequence length="83" mass="9854">MDYYKFFIAVIVISIFIAMAAMGFPRFVRPDYMRVVPTVYWERGNASYDVPIGGFGPYRYENTGYVRQTNIIFYRPKILYRIS</sequence>
<reference evidence="2 3" key="1">
    <citation type="journal article" date="2016" name="Nat. Commun.">
        <title>Thousands of microbial genomes shed light on interconnected biogeochemical processes in an aquifer system.</title>
        <authorList>
            <person name="Anantharaman K."/>
            <person name="Brown C.T."/>
            <person name="Hug L.A."/>
            <person name="Sharon I."/>
            <person name="Castelle C.J."/>
            <person name="Probst A.J."/>
            <person name="Thomas B.C."/>
            <person name="Singh A."/>
            <person name="Wilkins M.J."/>
            <person name="Karaoz U."/>
            <person name="Brodie E.L."/>
            <person name="Williams K.H."/>
            <person name="Hubbard S.S."/>
            <person name="Banfield J.F."/>
        </authorList>
    </citation>
    <scope>NUCLEOTIDE SEQUENCE [LARGE SCALE GENOMIC DNA]</scope>
</reference>
<feature type="transmembrane region" description="Helical" evidence="1">
    <location>
        <begin position="6"/>
        <end position="24"/>
    </location>
</feature>
<proteinExistence type="predicted"/>
<keyword evidence="1" id="KW-1133">Transmembrane helix</keyword>
<accession>A0A1F8DWL5</accession>
<evidence type="ECO:0000313" key="3">
    <source>
        <dbReference type="Proteomes" id="UP000177029"/>
    </source>
</evidence>
<protein>
    <submittedName>
        <fullName evidence="2">Uncharacterized protein</fullName>
    </submittedName>
</protein>
<keyword evidence="1" id="KW-0472">Membrane</keyword>
<evidence type="ECO:0000256" key="1">
    <source>
        <dbReference type="SAM" id="Phobius"/>
    </source>
</evidence>
<dbReference type="EMBL" id="MGIP01000002">
    <property type="protein sequence ID" value="OGM92378.1"/>
    <property type="molecule type" value="Genomic_DNA"/>
</dbReference>
<name>A0A1F8DWL5_9BACT</name>
<gene>
    <name evidence="2" type="ORF">A2755_01265</name>
</gene>
<dbReference type="Proteomes" id="UP000177029">
    <property type="component" value="Unassembled WGS sequence"/>
</dbReference>
<dbReference type="STRING" id="1802555.A2755_01265"/>
<dbReference type="AlphaFoldDB" id="A0A1F8DWL5"/>
<keyword evidence="1" id="KW-0812">Transmembrane</keyword>